<evidence type="ECO:0000256" key="6">
    <source>
        <dbReference type="ARBA" id="ARBA00022984"/>
    </source>
</evidence>
<dbReference type="GO" id="GO:0051301">
    <property type="term" value="P:cell division"/>
    <property type="evidence" value="ECO:0007669"/>
    <property type="project" value="UniProtKB-KW"/>
</dbReference>
<evidence type="ECO:0000259" key="12">
    <source>
        <dbReference type="Pfam" id="PF03033"/>
    </source>
</evidence>
<evidence type="ECO:0000256" key="10">
    <source>
        <dbReference type="HAMAP-Rule" id="MF_00033"/>
    </source>
</evidence>
<comment type="pathway">
    <text evidence="10">Cell wall biogenesis; peptidoglycan biosynthesis.</text>
</comment>
<dbReference type="InterPro" id="IPR004276">
    <property type="entry name" value="GlycoTrans_28_N"/>
</dbReference>
<dbReference type="CDD" id="cd03785">
    <property type="entry name" value="GT28_MurG"/>
    <property type="match status" value="1"/>
</dbReference>
<dbReference type="GO" id="GO:0005975">
    <property type="term" value="P:carbohydrate metabolic process"/>
    <property type="evidence" value="ECO:0007669"/>
    <property type="project" value="InterPro"/>
</dbReference>
<dbReference type="Proteomes" id="UP000266287">
    <property type="component" value="Unassembled WGS sequence"/>
</dbReference>
<keyword evidence="8 10" id="KW-0131">Cell cycle</keyword>
<comment type="similarity">
    <text evidence="10">Belongs to the glycosyltransferase 28 family. MurG subfamily.</text>
</comment>
<dbReference type="GO" id="GO:0051991">
    <property type="term" value="F:UDP-N-acetyl-D-glucosamine:N-acetylmuramoyl-L-alanyl-D-glutamyl-meso-2,6-diaminopimelyl-D-alanyl-D-alanine-diphosphoundecaprenol 4-beta-N-acetylglucosaminlytransferase activity"/>
    <property type="evidence" value="ECO:0007669"/>
    <property type="project" value="RHEA"/>
</dbReference>
<comment type="caution">
    <text evidence="10">Lacks conserved residue(s) required for the propagation of feature annotation.</text>
</comment>
<comment type="subcellular location">
    <subcellularLocation>
        <location evidence="10">Cell membrane</location>
        <topology evidence="10">Peripheral membrane protein</topology>
        <orientation evidence="10">Cytoplasmic side</orientation>
    </subcellularLocation>
</comment>
<evidence type="ECO:0000313" key="14">
    <source>
        <dbReference type="EMBL" id="RIH99758.1"/>
    </source>
</evidence>
<feature type="binding site" evidence="10">
    <location>
        <position position="124"/>
    </location>
    <ligand>
        <name>UDP-N-acetyl-alpha-D-glucosamine</name>
        <dbReference type="ChEBI" id="CHEBI:57705"/>
    </ligand>
</feature>
<keyword evidence="11" id="KW-0812">Transmembrane</keyword>
<dbReference type="PANTHER" id="PTHR21015">
    <property type="entry name" value="UDP-N-ACETYLGLUCOSAMINE--N-ACETYLMURAMYL-(PENTAPEPTIDE) PYROPHOSPHORYL-UNDECAPRENOL N-ACETYLGLUCOSAMINE TRANSFERASE 1"/>
    <property type="match status" value="1"/>
</dbReference>
<evidence type="ECO:0000313" key="15">
    <source>
        <dbReference type="Proteomes" id="UP000266287"/>
    </source>
</evidence>
<evidence type="ECO:0000259" key="13">
    <source>
        <dbReference type="Pfam" id="PF04101"/>
    </source>
</evidence>
<dbReference type="NCBIfam" id="TIGR01133">
    <property type="entry name" value="murG"/>
    <property type="match status" value="1"/>
</dbReference>
<keyword evidence="6 10" id="KW-0573">Peptidoglycan synthesis</keyword>
<keyword evidence="3 10" id="KW-0328">Glycosyltransferase</keyword>
<feature type="binding site" evidence="10">
    <location>
        <position position="165"/>
    </location>
    <ligand>
        <name>UDP-N-acetyl-alpha-D-glucosamine</name>
        <dbReference type="ChEBI" id="CHEBI:57705"/>
    </ligand>
</feature>
<keyword evidence="4 10" id="KW-0808">Transferase</keyword>
<comment type="catalytic activity">
    <reaction evidence="10">
        <text>di-trans,octa-cis-undecaprenyl diphospho-N-acetyl-alpha-D-muramoyl-L-alanyl-D-glutamyl-meso-2,6-diaminopimeloyl-D-alanyl-D-alanine + UDP-N-acetyl-alpha-D-glucosamine = di-trans,octa-cis-undecaprenyl diphospho-[N-acetyl-alpha-D-glucosaminyl-(1-&gt;4)]-N-acetyl-alpha-D-muramoyl-L-alanyl-D-glutamyl-meso-2,6-diaminopimeloyl-D-alanyl-D-alanine + UDP + H(+)</text>
        <dbReference type="Rhea" id="RHEA:31227"/>
        <dbReference type="ChEBI" id="CHEBI:15378"/>
        <dbReference type="ChEBI" id="CHEBI:57705"/>
        <dbReference type="ChEBI" id="CHEBI:58223"/>
        <dbReference type="ChEBI" id="CHEBI:61387"/>
        <dbReference type="ChEBI" id="CHEBI:61388"/>
        <dbReference type="EC" id="2.4.1.227"/>
    </reaction>
</comment>
<keyword evidence="1 10" id="KW-1003">Cell membrane</keyword>
<evidence type="ECO:0000256" key="4">
    <source>
        <dbReference type="ARBA" id="ARBA00022679"/>
    </source>
</evidence>
<dbReference type="Gene3D" id="3.40.50.2000">
    <property type="entry name" value="Glycogen Phosphorylase B"/>
    <property type="match status" value="2"/>
</dbReference>
<gene>
    <name evidence="10 14" type="primary">murG</name>
    <name evidence="14" type="ORF">B9J77_04695</name>
</gene>
<evidence type="ECO:0000256" key="3">
    <source>
        <dbReference type="ARBA" id="ARBA00022676"/>
    </source>
</evidence>
<dbReference type="GO" id="GO:0071555">
    <property type="term" value="P:cell wall organization"/>
    <property type="evidence" value="ECO:0007669"/>
    <property type="project" value="UniProtKB-KW"/>
</dbReference>
<feature type="binding site" evidence="10">
    <location>
        <position position="188"/>
    </location>
    <ligand>
        <name>UDP-N-acetyl-alpha-D-glucosamine</name>
        <dbReference type="ChEBI" id="CHEBI:57705"/>
    </ligand>
</feature>
<keyword evidence="2 10" id="KW-0132">Cell division</keyword>
<comment type="caution">
    <text evidence="14">The sequence shown here is derived from an EMBL/GenBank/DDBJ whole genome shotgun (WGS) entry which is preliminary data.</text>
</comment>
<keyword evidence="11" id="KW-1133">Transmembrane helix</keyword>
<dbReference type="HAMAP" id="MF_00033">
    <property type="entry name" value="MurG"/>
    <property type="match status" value="1"/>
</dbReference>
<evidence type="ECO:0000256" key="7">
    <source>
        <dbReference type="ARBA" id="ARBA00023136"/>
    </source>
</evidence>
<feature type="transmembrane region" description="Helical" evidence="11">
    <location>
        <begin position="95"/>
        <end position="114"/>
    </location>
</feature>
<dbReference type="Pfam" id="PF03033">
    <property type="entry name" value="Glyco_transf_28"/>
    <property type="match status" value="1"/>
</dbReference>
<comment type="function">
    <text evidence="10">Cell wall formation. Catalyzes the transfer of a GlcNAc subunit on undecaprenyl-pyrophosphoryl-MurNAc-pentapeptide (lipid intermediate I) to form undecaprenyl-pyrophosphoryl-MurNAc-(pentapeptide)GlcNAc (lipid intermediate II).</text>
</comment>
<dbReference type="Pfam" id="PF04101">
    <property type="entry name" value="Glyco_tran_28_C"/>
    <property type="match status" value="1"/>
</dbReference>
<dbReference type="InterPro" id="IPR006009">
    <property type="entry name" value="GlcNAc_MurG"/>
</dbReference>
<feature type="binding site" evidence="10">
    <location>
        <position position="287"/>
    </location>
    <ligand>
        <name>UDP-N-acetyl-alpha-D-glucosamine</name>
        <dbReference type="ChEBI" id="CHEBI:57705"/>
    </ligand>
</feature>
<keyword evidence="5 10" id="KW-0133">Cell shape</keyword>
<sequence>MKVVIVAGGTGGHLFPGLVIAETLRKRNPDVEIAFIGRKEGLESNIIPQRGFLYFSISGAGIIGKSLWGSILGMASSIIGFLKSFFILARFRPDVVVGMGGYLCGPFLLSASLLRFPTLIHEQNLHPGVTNRLLSKFVNEVAISFEESKPFFSSSRVILTGNPVRKEILKVRRGKLKPKDIILIMGGSLGSHHLNMAMAEAANYLQGKMGNKKIVHLTGDSDFSFMKSKYEKAGLAAEVYAFSHCVEEFYSCASLVVARAGATTLSEITAAGLPAILVPYPHAGAHQLENARWLENKGGAVLVEDAELNGKKLTELILDLIQDEEKLACMAKKTKGAGMPLAAELVAERVEKLAGYKW</sequence>
<evidence type="ECO:0000256" key="11">
    <source>
        <dbReference type="SAM" id="Phobius"/>
    </source>
</evidence>
<dbReference type="SUPFAM" id="SSF53756">
    <property type="entry name" value="UDP-Glycosyltransferase/glycogen phosphorylase"/>
    <property type="match status" value="1"/>
</dbReference>
<dbReference type="GO" id="GO:0005886">
    <property type="term" value="C:plasma membrane"/>
    <property type="evidence" value="ECO:0007669"/>
    <property type="project" value="UniProtKB-SubCell"/>
</dbReference>
<keyword evidence="9 10" id="KW-0961">Cell wall biogenesis/degradation</keyword>
<evidence type="ECO:0000256" key="1">
    <source>
        <dbReference type="ARBA" id="ARBA00022475"/>
    </source>
</evidence>
<feature type="domain" description="Glycosyl transferase family 28 C-terminal" evidence="13">
    <location>
        <begin position="181"/>
        <end position="345"/>
    </location>
</feature>
<accession>A0A399FWD5</accession>
<dbReference type="UniPathway" id="UPA00219"/>
<dbReference type="PANTHER" id="PTHR21015:SF22">
    <property type="entry name" value="GLYCOSYLTRANSFERASE"/>
    <property type="match status" value="1"/>
</dbReference>
<feature type="transmembrane region" description="Helical" evidence="11">
    <location>
        <begin position="67"/>
        <end position="88"/>
    </location>
</feature>
<dbReference type="InterPro" id="IPR007235">
    <property type="entry name" value="Glyco_trans_28_C"/>
</dbReference>
<dbReference type="GO" id="GO:0008360">
    <property type="term" value="P:regulation of cell shape"/>
    <property type="evidence" value="ECO:0007669"/>
    <property type="project" value="UniProtKB-KW"/>
</dbReference>
<name>A0A399FWD5_UNCN2</name>
<keyword evidence="7 10" id="KW-0472">Membrane</keyword>
<evidence type="ECO:0000256" key="2">
    <source>
        <dbReference type="ARBA" id="ARBA00022618"/>
    </source>
</evidence>
<dbReference type="EC" id="2.4.1.227" evidence="10"/>
<reference evidence="14 15" key="1">
    <citation type="submission" date="2018-08" db="EMBL/GenBank/DDBJ databases">
        <title>Draft genome of candidate division NPL-UPA2 bacterium Unc8 that adapted to ultra-basic serpentinizing groundwater.</title>
        <authorList>
            <person name="Ishii S."/>
            <person name="Suzuki S."/>
            <person name="Nealson K.H."/>
        </authorList>
    </citation>
    <scope>NUCLEOTIDE SEQUENCE [LARGE SCALE GENOMIC DNA]</scope>
    <source>
        <strain evidence="14">Unc8</strain>
    </source>
</reference>
<dbReference type="GO" id="GO:0050511">
    <property type="term" value="F:undecaprenyldiphospho-muramoylpentapeptide beta-N-acetylglucosaminyltransferase activity"/>
    <property type="evidence" value="ECO:0007669"/>
    <property type="project" value="UniProtKB-UniRule"/>
</dbReference>
<feature type="domain" description="Glycosyltransferase family 28 N-terminal" evidence="12">
    <location>
        <begin position="3"/>
        <end position="143"/>
    </location>
</feature>
<evidence type="ECO:0000256" key="9">
    <source>
        <dbReference type="ARBA" id="ARBA00023316"/>
    </source>
</evidence>
<evidence type="ECO:0000256" key="8">
    <source>
        <dbReference type="ARBA" id="ARBA00023306"/>
    </source>
</evidence>
<dbReference type="EMBL" id="NDHY01000013">
    <property type="protein sequence ID" value="RIH99758.1"/>
    <property type="molecule type" value="Genomic_DNA"/>
</dbReference>
<feature type="binding site" evidence="10">
    <location>
        <begin position="10"/>
        <end position="12"/>
    </location>
    <ligand>
        <name>UDP-N-acetyl-alpha-D-glucosamine</name>
        <dbReference type="ChEBI" id="CHEBI:57705"/>
    </ligand>
</feature>
<evidence type="ECO:0000256" key="5">
    <source>
        <dbReference type="ARBA" id="ARBA00022960"/>
    </source>
</evidence>
<protein>
    <recommendedName>
        <fullName evidence="10">UDP-N-acetylglucosamine--N-acetylmuramyl-(pentapeptide) pyrophosphoryl-undecaprenol N-acetylglucosamine transferase</fullName>
        <ecNumber evidence="10">2.4.1.227</ecNumber>
    </recommendedName>
    <alternativeName>
        <fullName evidence="10">Undecaprenyl-PP-MurNAc-pentapeptide-UDPGlcNAc GlcNAc transferase</fullName>
    </alternativeName>
</protein>
<proteinExistence type="inferred from homology"/>
<dbReference type="AlphaFoldDB" id="A0A399FWD5"/>
<organism evidence="14 15">
    <name type="scientific">candidate division NPL-UPA2 bacterium Unc8</name>
    <dbReference type="NCBI Taxonomy" id="1980939"/>
    <lineage>
        <taxon>Bacteria</taxon>
    </lineage>
</organism>
<dbReference type="GO" id="GO:0009252">
    <property type="term" value="P:peptidoglycan biosynthetic process"/>
    <property type="evidence" value="ECO:0007669"/>
    <property type="project" value="UniProtKB-UniRule"/>
</dbReference>